<evidence type="ECO:0000256" key="6">
    <source>
        <dbReference type="ARBA" id="ARBA00023136"/>
    </source>
</evidence>
<keyword evidence="5 7" id="KW-1133">Transmembrane helix</keyword>
<evidence type="ECO:0000256" key="5">
    <source>
        <dbReference type="ARBA" id="ARBA00022989"/>
    </source>
</evidence>
<evidence type="ECO:0000259" key="9">
    <source>
        <dbReference type="Pfam" id="PF13677"/>
    </source>
</evidence>
<accession>A0A1R3X2S0</accession>
<dbReference type="Gene3D" id="3.30.1330.60">
    <property type="entry name" value="OmpA-like domain"/>
    <property type="match status" value="1"/>
</dbReference>
<protein>
    <submittedName>
        <fullName evidence="10">Chemotaxis protein MotB</fullName>
    </submittedName>
</protein>
<name>A0A1R3X2S0_9RHOB</name>
<dbReference type="InterPro" id="IPR006665">
    <property type="entry name" value="OmpA-like"/>
</dbReference>
<dbReference type="PANTHER" id="PTHR30329">
    <property type="entry name" value="STATOR ELEMENT OF FLAGELLAR MOTOR COMPLEX"/>
    <property type="match status" value="1"/>
</dbReference>
<dbReference type="InterPro" id="IPR036737">
    <property type="entry name" value="OmpA-like_sf"/>
</dbReference>
<evidence type="ECO:0000256" key="4">
    <source>
        <dbReference type="ARBA" id="ARBA00022692"/>
    </source>
</evidence>
<organism evidence="10 11">
    <name type="scientific">Pontibaca methylaminivorans</name>
    <dbReference type="NCBI Taxonomy" id="515897"/>
    <lineage>
        <taxon>Bacteria</taxon>
        <taxon>Pseudomonadati</taxon>
        <taxon>Pseudomonadota</taxon>
        <taxon>Alphaproteobacteria</taxon>
        <taxon>Rhodobacterales</taxon>
        <taxon>Roseobacteraceae</taxon>
        <taxon>Pontibaca</taxon>
    </lineage>
</organism>
<dbReference type="Pfam" id="PF13677">
    <property type="entry name" value="MotB_plug"/>
    <property type="match status" value="1"/>
</dbReference>
<keyword evidence="4 7" id="KW-0812">Transmembrane</keyword>
<sequence length="280" mass="30646">MTDRNVAPIIIKRKKFVVEGAHHGGAWKIAYADFVTAMMAFFLIMWLMNATTEQQRKGIADYFSPSVPVSRVSGGGESAFGGDSIFAEDRLIHDGTGATMRHPDSAMQARGETGFETAPEGAEDTDPLREIEERLLGRTGESLISEEMRKHIVTRVTDEGLVIELHANEGAPLFEAGADTPTEMMRDLVTMIADAAAQVRNGVAIAGHMRARPVMVRDNPVWRLSLARAERSRELLLSSGMDAARIRRVTGHADRAPATANPMERRNDRIEVILLRGAAG</sequence>
<dbReference type="Pfam" id="PF00691">
    <property type="entry name" value="OmpA"/>
    <property type="match status" value="1"/>
</dbReference>
<comment type="subcellular location">
    <subcellularLocation>
        <location evidence="1">Cell membrane</location>
        <topology evidence="1">Single-pass membrane protein</topology>
    </subcellularLocation>
</comment>
<evidence type="ECO:0000259" key="8">
    <source>
        <dbReference type="Pfam" id="PF00691"/>
    </source>
</evidence>
<feature type="transmembrane region" description="Helical" evidence="7">
    <location>
        <begin position="29"/>
        <end position="48"/>
    </location>
</feature>
<evidence type="ECO:0000256" key="7">
    <source>
        <dbReference type="SAM" id="Phobius"/>
    </source>
</evidence>
<dbReference type="AlphaFoldDB" id="A0A1R3X2S0"/>
<dbReference type="InterPro" id="IPR050330">
    <property type="entry name" value="Bact_OuterMem_StrucFunc"/>
</dbReference>
<dbReference type="OrthoDB" id="7170686at2"/>
<keyword evidence="3" id="KW-1003">Cell membrane</keyword>
<dbReference type="RefSeq" id="WP_076649951.1">
    <property type="nucleotide sequence ID" value="NZ_FTPS01000001.1"/>
</dbReference>
<gene>
    <name evidence="10" type="ORF">SAMN05421849_2286</name>
</gene>
<proteinExistence type="inferred from homology"/>
<keyword evidence="6 7" id="KW-0472">Membrane</keyword>
<evidence type="ECO:0000313" key="11">
    <source>
        <dbReference type="Proteomes" id="UP000192455"/>
    </source>
</evidence>
<reference evidence="10 11" key="1">
    <citation type="submission" date="2017-01" db="EMBL/GenBank/DDBJ databases">
        <authorList>
            <person name="Mah S.A."/>
            <person name="Swanson W.J."/>
            <person name="Moy G.W."/>
            <person name="Vacquier V.D."/>
        </authorList>
    </citation>
    <scope>NUCLEOTIDE SEQUENCE [LARGE SCALE GENOMIC DNA]</scope>
    <source>
        <strain evidence="10 11">DSM 21219</strain>
    </source>
</reference>
<dbReference type="EMBL" id="FTPS01000001">
    <property type="protein sequence ID" value="SIT85265.1"/>
    <property type="molecule type" value="Genomic_DNA"/>
</dbReference>
<evidence type="ECO:0000313" key="10">
    <source>
        <dbReference type="EMBL" id="SIT85265.1"/>
    </source>
</evidence>
<keyword evidence="11" id="KW-1185">Reference proteome</keyword>
<comment type="similarity">
    <text evidence="2">Belongs to the MotB family.</text>
</comment>
<evidence type="ECO:0000256" key="1">
    <source>
        <dbReference type="ARBA" id="ARBA00004162"/>
    </source>
</evidence>
<evidence type="ECO:0000256" key="3">
    <source>
        <dbReference type="ARBA" id="ARBA00022475"/>
    </source>
</evidence>
<dbReference type="GO" id="GO:0005886">
    <property type="term" value="C:plasma membrane"/>
    <property type="evidence" value="ECO:0007669"/>
    <property type="project" value="UniProtKB-SubCell"/>
</dbReference>
<evidence type="ECO:0000256" key="2">
    <source>
        <dbReference type="ARBA" id="ARBA00008914"/>
    </source>
</evidence>
<feature type="domain" description="Motility protein B-like N-terminal" evidence="9">
    <location>
        <begin position="17"/>
        <end position="65"/>
    </location>
</feature>
<dbReference type="PANTHER" id="PTHR30329:SF21">
    <property type="entry name" value="LIPOPROTEIN YIAD-RELATED"/>
    <property type="match status" value="1"/>
</dbReference>
<dbReference type="STRING" id="515897.SAMN05421849_2286"/>
<feature type="domain" description="OmpA-like" evidence="8">
    <location>
        <begin position="184"/>
        <end position="266"/>
    </location>
</feature>
<dbReference type="SUPFAM" id="SSF103088">
    <property type="entry name" value="OmpA-like"/>
    <property type="match status" value="1"/>
</dbReference>
<dbReference type="Proteomes" id="UP000192455">
    <property type="component" value="Unassembled WGS sequence"/>
</dbReference>
<dbReference type="InterPro" id="IPR025713">
    <property type="entry name" value="MotB-like_N_dom"/>
</dbReference>